<dbReference type="PANTHER" id="PTHR31650">
    <property type="entry name" value="O-ACYLTRANSFERASE (WSD1-LIKE) FAMILY PROTEIN"/>
    <property type="match status" value="1"/>
</dbReference>
<dbReference type="InterPro" id="IPR009721">
    <property type="entry name" value="O-acyltransferase_WSD1_C"/>
</dbReference>
<feature type="domain" description="O-acyltransferase WSD1-like N-terminal" evidence="9">
    <location>
        <begin position="4"/>
        <end position="273"/>
    </location>
</feature>
<evidence type="ECO:0000313" key="12">
    <source>
        <dbReference type="Proteomes" id="UP000706151"/>
    </source>
</evidence>
<comment type="caution">
    <text evidence="11">The sequence shown here is derived from an EMBL/GenBank/DDBJ whole genome shotgun (WGS) entry which is preliminary data.</text>
</comment>
<name>A0A935W789_9PROT</name>
<keyword evidence="7" id="KW-0012">Acyltransferase</keyword>
<evidence type="ECO:0000259" key="10">
    <source>
        <dbReference type="Pfam" id="PF06974"/>
    </source>
</evidence>
<protein>
    <recommendedName>
        <fullName evidence="4">diacylglycerol O-acyltransferase</fullName>
        <ecNumber evidence="4">2.3.1.20</ecNumber>
    </recommendedName>
</protein>
<keyword evidence="6" id="KW-0319">Glycerol metabolism</keyword>
<comment type="similarity">
    <text evidence="3">Belongs to the long-chain O-acyltransferase family.</text>
</comment>
<reference evidence="11 12" key="1">
    <citation type="submission" date="2020-10" db="EMBL/GenBank/DDBJ databases">
        <title>Connecting structure to function with the recovery of over 1000 high-quality activated sludge metagenome-assembled genomes encoding full-length rRNA genes using long-read sequencing.</title>
        <authorList>
            <person name="Singleton C.M."/>
            <person name="Petriglieri F."/>
            <person name="Kristensen J.M."/>
            <person name="Kirkegaard R.H."/>
            <person name="Michaelsen T.Y."/>
            <person name="Andersen M.H."/>
            <person name="Karst S.M."/>
            <person name="Dueholm M.S."/>
            <person name="Nielsen P.H."/>
            <person name="Albertsen M."/>
        </authorList>
    </citation>
    <scope>NUCLEOTIDE SEQUENCE [LARGE SCALE GENOMIC DNA]</scope>
    <source>
        <strain evidence="11">Fred_18-Q3-R57-64_BAT3C.720</strain>
    </source>
</reference>
<evidence type="ECO:0000256" key="5">
    <source>
        <dbReference type="ARBA" id="ARBA00022679"/>
    </source>
</evidence>
<dbReference type="InterPro" id="IPR004255">
    <property type="entry name" value="O-acyltransferase_WSD1_N"/>
</dbReference>
<evidence type="ECO:0000256" key="4">
    <source>
        <dbReference type="ARBA" id="ARBA00013244"/>
    </source>
</evidence>
<dbReference type="GO" id="GO:0006071">
    <property type="term" value="P:glycerol metabolic process"/>
    <property type="evidence" value="ECO:0007669"/>
    <property type="project" value="UniProtKB-KW"/>
</dbReference>
<comment type="pathway">
    <text evidence="2">Lipid metabolism.</text>
</comment>
<evidence type="ECO:0000259" key="9">
    <source>
        <dbReference type="Pfam" id="PF03007"/>
    </source>
</evidence>
<organism evidence="11 12">
    <name type="scientific">Candidatus Accumulibacter affinis</name>
    <dbReference type="NCBI Taxonomy" id="2954384"/>
    <lineage>
        <taxon>Bacteria</taxon>
        <taxon>Pseudomonadati</taxon>
        <taxon>Pseudomonadota</taxon>
        <taxon>Betaproteobacteria</taxon>
        <taxon>Candidatus Accumulibacter</taxon>
    </lineage>
</organism>
<dbReference type="PANTHER" id="PTHR31650:SF1">
    <property type="entry name" value="WAX ESTER SYNTHASE_DIACYLGLYCEROL ACYLTRANSFERASE 4-RELATED"/>
    <property type="match status" value="1"/>
</dbReference>
<dbReference type="EMBL" id="JADJOT010000006">
    <property type="protein sequence ID" value="MBK7953545.1"/>
    <property type="molecule type" value="Genomic_DNA"/>
</dbReference>
<dbReference type="GO" id="GO:0071731">
    <property type="term" value="P:response to nitric oxide"/>
    <property type="evidence" value="ECO:0007669"/>
    <property type="project" value="TreeGrafter"/>
</dbReference>
<dbReference type="EC" id="2.3.1.20" evidence="4"/>
<dbReference type="GO" id="GO:0004144">
    <property type="term" value="F:diacylglycerol O-acyltransferase activity"/>
    <property type="evidence" value="ECO:0007669"/>
    <property type="project" value="UniProtKB-EC"/>
</dbReference>
<sequence length="470" mass="51896">MNKLSLLDFGFVIAESEASPKHVAGLMICKRPAAAKPRFAADLYREFLTFTHVESPFNRIINFSLTGMPTWQEVESIDIEQHVFYHKLPRGRNGREELYRLVAELHQPMLDRSRPLWQLHVIDGVSEARFGVYLKSHHANADGVTLMRYTVDSLSATADDLELKPFWAIPHGGAAQRQKRLKEKRLQDNMLKSLLGDLGGVGMRVLGIARLTAMLLLESVKLTKNAISLPFVADGHTPLTGQVTAGRQFSSASVSMERVNLIRSRTRSTLNHVALTCLDGALRSYLADEGIDLKKPLTIQMPVNLRREGDHSSGNKIGIIQVELSRPTDDPYVRLRNIGFSLRNVRTMIDGVVPEAIESYTVITALIGQLAETLSLSNSLPPTGNVLVSNVPGPPQVMYLKGAQLEELHPISTLPPGNLLNITLFSYAGQLYFGLIAVDQLPHLDRLSRYVGEAFSELEQAVLGGAKPAS</sequence>
<evidence type="ECO:0000313" key="11">
    <source>
        <dbReference type="EMBL" id="MBK7953545.1"/>
    </source>
</evidence>
<evidence type="ECO:0000256" key="1">
    <source>
        <dbReference type="ARBA" id="ARBA00004771"/>
    </source>
</evidence>
<comment type="pathway">
    <text evidence="1">Glycerolipid metabolism; triacylglycerol biosynthesis.</text>
</comment>
<dbReference type="Proteomes" id="UP000706151">
    <property type="component" value="Unassembled WGS sequence"/>
</dbReference>
<dbReference type="InterPro" id="IPR045034">
    <property type="entry name" value="O-acyltransferase_WSD1-like"/>
</dbReference>
<proteinExistence type="inferred from homology"/>
<dbReference type="Pfam" id="PF06974">
    <property type="entry name" value="WS_DGAT_C"/>
    <property type="match status" value="1"/>
</dbReference>
<evidence type="ECO:0000256" key="3">
    <source>
        <dbReference type="ARBA" id="ARBA00009587"/>
    </source>
</evidence>
<accession>A0A935W789</accession>
<keyword evidence="5" id="KW-0808">Transferase</keyword>
<feature type="domain" description="O-acyltransferase WSD1 C-terminal" evidence="10">
    <location>
        <begin position="314"/>
        <end position="458"/>
    </location>
</feature>
<dbReference type="Pfam" id="PF03007">
    <property type="entry name" value="WS_DGAT_cat"/>
    <property type="match status" value="1"/>
</dbReference>
<comment type="catalytic activity">
    <reaction evidence="8">
        <text>an acyl-CoA + a 1,2-diacyl-sn-glycerol = a triacyl-sn-glycerol + CoA</text>
        <dbReference type="Rhea" id="RHEA:10868"/>
        <dbReference type="ChEBI" id="CHEBI:17815"/>
        <dbReference type="ChEBI" id="CHEBI:57287"/>
        <dbReference type="ChEBI" id="CHEBI:58342"/>
        <dbReference type="ChEBI" id="CHEBI:64615"/>
        <dbReference type="EC" id="2.3.1.20"/>
    </reaction>
</comment>
<evidence type="ECO:0000256" key="2">
    <source>
        <dbReference type="ARBA" id="ARBA00005189"/>
    </source>
</evidence>
<evidence type="ECO:0000256" key="7">
    <source>
        <dbReference type="ARBA" id="ARBA00023315"/>
    </source>
</evidence>
<dbReference type="GO" id="GO:0001666">
    <property type="term" value="P:response to hypoxia"/>
    <property type="evidence" value="ECO:0007669"/>
    <property type="project" value="TreeGrafter"/>
</dbReference>
<dbReference type="GO" id="GO:0005886">
    <property type="term" value="C:plasma membrane"/>
    <property type="evidence" value="ECO:0007669"/>
    <property type="project" value="TreeGrafter"/>
</dbReference>
<dbReference type="GO" id="GO:0019432">
    <property type="term" value="P:triglyceride biosynthetic process"/>
    <property type="evidence" value="ECO:0007669"/>
    <property type="project" value="TreeGrafter"/>
</dbReference>
<dbReference type="AlphaFoldDB" id="A0A935W789"/>
<evidence type="ECO:0000256" key="8">
    <source>
        <dbReference type="ARBA" id="ARBA00048109"/>
    </source>
</evidence>
<dbReference type="GO" id="GO:0051701">
    <property type="term" value="P:biological process involved in interaction with host"/>
    <property type="evidence" value="ECO:0007669"/>
    <property type="project" value="TreeGrafter"/>
</dbReference>
<evidence type="ECO:0000256" key="6">
    <source>
        <dbReference type="ARBA" id="ARBA00022798"/>
    </source>
</evidence>
<gene>
    <name evidence="11" type="ORF">IPK02_06010</name>
</gene>